<comment type="subcellular location">
    <subcellularLocation>
        <location evidence="1">Cell membrane</location>
        <topology evidence="1">Multi-pass membrane protein</topology>
    </subcellularLocation>
</comment>
<dbReference type="InterPro" id="IPR059000">
    <property type="entry name" value="ATPase_P-type_domA"/>
</dbReference>
<comment type="similarity">
    <text evidence="2 14">Belongs to the cation transport ATPase (P-type) (TC 3.A.3) family. Type IB subfamily.</text>
</comment>
<comment type="caution">
    <text evidence="16">The sequence shown here is derived from an EMBL/GenBank/DDBJ whole genome shotgun (WGS) entry which is preliminary data.</text>
</comment>
<evidence type="ECO:0000256" key="14">
    <source>
        <dbReference type="RuleBase" id="RU362081"/>
    </source>
</evidence>
<dbReference type="EMBL" id="LHZB01000074">
    <property type="protein sequence ID" value="KXV02985.1"/>
    <property type="molecule type" value="Genomic_DNA"/>
</dbReference>
<dbReference type="InterPro" id="IPR023214">
    <property type="entry name" value="HAD_sf"/>
</dbReference>
<keyword evidence="9" id="KW-1278">Translocase</keyword>
<gene>
    <name evidence="16" type="ORF">AD929_01215</name>
</gene>
<dbReference type="InterPro" id="IPR023299">
    <property type="entry name" value="ATPase_P-typ_cyto_dom_N"/>
</dbReference>
<dbReference type="GO" id="GO:0005886">
    <property type="term" value="C:plasma membrane"/>
    <property type="evidence" value="ECO:0007669"/>
    <property type="project" value="UniProtKB-SubCell"/>
</dbReference>
<dbReference type="InterPro" id="IPR036412">
    <property type="entry name" value="HAD-like_sf"/>
</dbReference>
<keyword evidence="3 14" id="KW-1003">Cell membrane</keyword>
<dbReference type="GO" id="GO:0046872">
    <property type="term" value="F:metal ion binding"/>
    <property type="evidence" value="ECO:0007669"/>
    <property type="project" value="UniProtKB-KW"/>
</dbReference>
<dbReference type="PATRIC" id="fig|442.7.peg.376"/>
<dbReference type="InterPro" id="IPR018303">
    <property type="entry name" value="ATPase_P-typ_P_site"/>
</dbReference>
<comment type="catalytic activity">
    <reaction evidence="13">
        <text>Zn(2+)(in) + ATP + H2O = Zn(2+)(out) + ADP + phosphate + H(+)</text>
        <dbReference type="Rhea" id="RHEA:20621"/>
        <dbReference type="ChEBI" id="CHEBI:15377"/>
        <dbReference type="ChEBI" id="CHEBI:15378"/>
        <dbReference type="ChEBI" id="CHEBI:29105"/>
        <dbReference type="ChEBI" id="CHEBI:30616"/>
        <dbReference type="ChEBI" id="CHEBI:43474"/>
        <dbReference type="ChEBI" id="CHEBI:456216"/>
        <dbReference type="EC" id="7.2.2.12"/>
    </reaction>
</comment>
<keyword evidence="11 14" id="KW-0472">Membrane</keyword>
<dbReference type="SUPFAM" id="SSF81653">
    <property type="entry name" value="Calcium ATPase, transduction domain A"/>
    <property type="match status" value="1"/>
</dbReference>
<accession>A0A149R0A0</accession>
<dbReference type="InterPro" id="IPR008250">
    <property type="entry name" value="ATPase_P-typ_transduc_dom_A_sf"/>
</dbReference>
<feature type="transmembrane region" description="Helical" evidence="14">
    <location>
        <begin position="324"/>
        <end position="344"/>
    </location>
</feature>
<dbReference type="PANTHER" id="PTHR48085">
    <property type="entry name" value="CADMIUM/ZINC-TRANSPORTING ATPASE HMA2-RELATED"/>
    <property type="match status" value="1"/>
</dbReference>
<dbReference type="Pfam" id="PF00122">
    <property type="entry name" value="E1-E2_ATPase"/>
    <property type="match status" value="1"/>
</dbReference>
<dbReference type="PRINTS" id="PR00941">
    <property type="entry name" value="CDATPASE"/>
</dbReference>
<dbReference type="SUPFAM" id="SSF56784">
    <property type="entry name" value="HAD-like"/>
    <property type="match status" value="1"/>
</dbReference>
<dbReference type="SFLD" id="SFLDG00002">
    <property type="entry name" value="C1.7:_P-type_atpase_like"/>
    <property type="match status" value="1"/>
</dbReference>
<dbReference type="InterPro" id="IPR023298">
    <property type="entry name" value="ATPase_P-typ_TM_dom_sf"/>
</dbReference>
<keyword evidence="5 14" id="KW-0812">Transmembrane</keyword>
<evidence type="ECO:0000313" key="17">
    <source>
        <dbReference type="Proteomes" id="UP000075573"/>
    </source>
</evidence>
<dbReference type="GO" id="GO:0015086">
    <property type="term" value="F:cadmium ion transmembrane transporter activity"/>
    <property type="evidence" value="ECO:0007669"/>
    <property type="project" value="TreeGrafter"/>
</dbReference>
<evidence type="ECO:0000256" key="12">
    <source>
        <dbReference type="ARBA" id="ARBA00039097"/>
    </source>
</evidence>
<dbReference type="InterPro" id="IPR044492">
    <property type="entry name" value="P_typ_ATPase_HD_dom"/>
</dbReference>
<dbReference type="Gene3D" id="3.40.1110.10">
    <property type="entry name" value="Calcium-transporting ATPase, cytoplasmic domain N"/>
    <property type="match status" value="1"/>
</dbReference>
<dbReference type="GO" id="GO:0005524">
    <property type="term" value="F:ATP binding"/>
    <property type="evidence" value="ECO:0007669"/>
    <property type="project" value="UniProtKB-UniRule"/>
</dbReference>
<dbReference type="PRINTS" id="PR00119">
    <property type="entry name" value="CATATPASE"/>
</dbReference>
<feature type="transmembrane region" description="Helical" evidence="14">
    <location>
        <begin position="659"/>
        <end position="684"/>
    </location>
</feature>
<dbReference type="GO" id="GO:0016887">
    <property type="term" value="F:ATP hydrolysis activity"/>
    <property type="evidence" value="ECO:0007669"/>
    <property type="project" value="InterPro"/>
</dbReference>
<evidence type="ECO:0000256" key="7">
    <source>
        <dbReference type="ARBA" id="ARBA00022741"/>
    </source>
</evidence>
<keyword evidence="7 14" id="KW-0547">Nucleotide-binding</keyword>
<dbReference type="NCBIfam" id="TIGR01511">
    <property type="entry name" value="ATPase-IB1_Cu"/>
    <property type="match status" value="1"/>
</dbReference>
<reference evidence="16 17" key="1">
    <citation type="submission" date="2015-06" db="EMBL/GenBank/DDBJ databases">
        <title>Improved classification and identification of acetic acid bacteria using matrix-assisted laser desorption/ionization time-of-flight mass spectrometry; Gluconobacter nephelii and Gluconobacter uchimurae are later heterotypic synonyms of Gluconobacter japonicus and Gluconobacter oxydans, respectively.</title>
        <authorList>
            <person name="Li L."/>
            <person name="Cleenwerck I."/>
            <person name="De Vuyst L."/>
            <person name="Vandamme P."/>
        </authorList>
    </citation>
    <scope>NUCLEOTIDE SEQUENCE [LARGE SCALE GENOMIC DNA]</scope>
    <source>
        <strain evidence="16 17">LMG 1764</strain>
    </source>
</reference>
<dbReference type="GO" id="GO:0016463">
    <property type="term" value="F:P-type zinc transporter activity"/>
    <property type="evidence" value="ECO:0007669"/>
    <property type="project" value="UniProtKB-EC"/>
</dbReference>
<dbReference type="NCBIfam" id="TIGR01525">
    <property type="entry name" value="ATPase-IB_hvy"/>
    <property type="match status" value="1"/>
</dbReference>
<feature type="transmembrane region" description="Helical" evidence="14">
    <location>
        <begin position="356"/>
        <end position="381"/>
    </location>
</feature>
<evidence type="ECO:0000256" key="4">
    <source>
        <dbReference type="ARBA" id="ARBA00022553"/>
    </source>
</evidence>
<evidence type="ECO:0000256" key="6">
    <source>
        <dbReference type="ARBA" id="ARBA00022723"/>
    </source>
</evidence>
<dbReference type="Proteomes" id="UP000075573">
    <property type="component" value="Unassembled WGS sequence"/>
</dbReference>
<keyword evidence="6 14" id="KW-0479">Metal-binding</keyword>
<organism evidence="16 17">
    <name type="scientific">Gluconobacter potus</name>
    <dbReference type="NCBI Taxonomy" id="2724927"/>
    <lineage>
        <taxon>Bacteria</taxon>
        <taxon>Pseudomonadati</taxon>
        <taxon>Pseudomonadota</taxon>
        <taxon>Alphaproteobacteria</taxon>
        <taxon>Acetobacterales</taxon>
        <taxon>Acetobacteraceae</taxon>
        <taxon>Gluconobacter</taxon>
    </lineage>
</organism>
<keyword evidence="4" id="KW-0597">Phosphoprotein</keyword>
<evidence type="ECO:0000256" key="11">
    <source>
        <dbReference type="ARBA" id="ARBA00023136"/>
    </source>
</evidence>
<dbReference type="PROSITE" id="PS50846">
    <property type="entry name" value="HMA_2"/>
    <property type="match status" value="1"/>
</dbReference>
<dbReference type="InterPro" id="IPR006121">
    <property type="entry name" value="HMA_dom"/>
</dbReference>
<dbReference type="Gene3D" id="3.30.70.100">
    <property type="match status" value="1"/>
</dbReference>
<evidence type="ECO:0000256" key="9">
    <source>
        <dbReference type="ARBA" id="ARBA00022967"/>
    </source>
</evidence>
<feature type="domain" description="HMA" evidence="15">
    <location>
        <begin position="3"/>
        <end position="69"/>
    </location>
</feature>
<dbReference type="CDD" id="cd07546">
    <property type="entry name" value="P-type_ATPase_Pb_Zn_Cd2-like"/>
    <property type="match status" value="1"/>
</dbReference>
<feature type="transmembrane region" description="Helical" evidence="14">
    <location>
        <begin position="123"/>
        <end position="140"/>
    </location>
</feature>
<dbReference type="GeneID" id="76195317"/>
<dbReference type="InterPro" id="IPR036163">
    <property type="entry name" value="HMA_dom_sf"/>
</dbReference>
<evidence type="ECO:0000256" key="8">
    <source>
        <dbReference type="ARBA" id="ARBA00022840"/>
    </source>
</evidence>
<dbReference type="Pfam" id="PF00403">
    <property type="entry name" value="HMA"/>
    <property type="match status" value="1"/>
</dbReference>
<dbReference type="InterPro" id="IPR017969">
    <property type="entry name" value="Heavy-metal-associated_CS"/>
</dbReference>
<dbReference type="EC" id="7.2.2.12" evidence="12"/>
<feature type="transmembrane region" description="Helical" evidence="14">
    <location>
        <begin position="100"/>
        <end position="117"/>
    </location>
</feature>
<evidence type="ECO:0000256" key="2">
    <source>
        <dbReference type="ARBA" id="ARBA00006024"/>
    </source>
</evidence>
<evidence type="ECO:0000256" key="1">
    <source>
        <dbReference type="ARBA" id="ARBA00004651"/>
    </source>
</evidence>
<sequence length="711" mass="74704">MPGKHEWRITGMDCPACTAKIQKVLSRKTGLENIEISLVSETLRLIINEKHASKSDVEAAVRALGYGIEPIGPDRPGSTTVVTSSVSPFREWYRTAKGRLVLITGILLVLAWGATWFLPENLLSWPFFAACLTGLLPVAYRAFNALRLGQPFTIEALMTLAASGALFIGAAQEAALVVFLFAVGELLEGVAVSHARDGIKALGTLVPKTALKEEASATREVPASDLVPGDIVQVRPGDRIPSDGDILSGTSGIDESPVTGESVPITRGPGEVVFAGSINTEAALRVRVTKAASDNTIARIIRLVEEAEEARAPTERFIDRFSQWYMPAIVILSALVICLPPLAFGQIWSIWIYRGLSLLLIGCPCALVISVPAAIASALSLGARNGLLLKGGAVIETAAKVSIVALDKTGTLTKGQPDVTDLIVLNGESKEKVLGLAAAIEATSSHPLALAILRKAEGLNRPVVQSSKALAGKGVTAEIDGRSYTLASPRHAAQAGALSESALSAATSLEAAGKTVAVLYAAQALALIGLRDEPRNDASEAMRQLRALGMTPVILTGDNERTAAAIAADLGTDFKAELLPEQKLMEIQDLNQRGKVMMVGDGINDAPALKQAAVGVAIGSGTDVALETADAAILRNRVTDIPGLIRLSRITMRNVRQNVALALGLKGVFLVTSIVGVTGLWVAIMADTGATVLVTLNAVRLLRVNVFRDAS</sequence>
<protein>
    <recommendedName>
        <fullName evidence="12">P-type Zn(2+) transporter</fullName>
        <ecNumber evidence="12">7.2.2.12</ecNumber>
    </recommendedName>
</protein>
<dbReference type="Gene3D" id="2.70.150.10">
    <property type="entry name" value="Calcium-transporting ATPase, cytoplasmic transduction domain A"/>
    <property type="match status" value="1"/>
</dbReference>
<dbReference type="SUPFAM" id="SSF55008">
    <property type="entry name" value="HMA, heavy metal-associated domain"/>
    <property type="match status" value="1"/>
</dbReference>
<keyword evidence="10 14" id="KW-1133">Transmembrane helix</keyword>
<dbReference type="Gene3D" id="3.40.50.1000">
    <property type="entry name" value="HAD superfamily/HAD-like"/>
    <property type="match status" value="1"/>
</dbReference>
<dbReference type="PANTHER" id="PTHR48085:SF5">
    <property type="entry name" value="CADMIUM_ZINC-TRANSPORTING ATPASE HMA4-RELATED"/>
    <property type="match status" value="1"/>
</dbReference>
<dbReference type="AlphaFoldDB" id="A0A149R0A0"/>
<evidence type="ECO:0000256" key="5">
    <source>
        <dbReference type="ARBA" id="ARBA00022692"/>
    </source>
</evidence>
<dbReference type="SFLD" id="SFLDS00003">
    <property type="entry name" value="Haloacid_Dehalogenase"/>
    <property type="match status" value="1"/>
</dbReference>
<name>A0A149R0A0_9PROT</name>
<dbReference type="FunFam" id="2.70.150.10:FF:000002">
    <property type="entry name" value="Copper-transporting ATPase 1, putative"/>
    <property type="match status" value="1"/>
</dbReference>
<dbReference type="PROSITE" id="PS01047">
    <property type="entry name" value="HMA_1"/>
    <property type="match status" value="1"/>
</dbReference>
<dbReference type="NCBIfam" id="TIGR01494">
    <property type="entry name" value="ATPase_P-type"/>
    <property type="match status" value="1"/>
</dbReference>
<keyword evidence="8 14" id="KW-0067">ATP-binding</keyword>
<dbReference type="InterPro" id="IPR001757">
    <property type="entry name" value="P_typ_ATPase"/>
</dbReference>
<evidence type="ECO:0000256" key="3">
    <source>
        <dbReference type="ARBA" id="ARBA00022475"/>
    </source>
</evidence>
<dbReference type="SFLD" id="SFLDF00027">
    <property type="entry name" value="p-type_atpase"/>
    <property type="match status" value="1"/>
</dbReference>
<evidence type="ECO:0000256" key="13">
    <source>
        <dbReference type="ARBA" id="ARBA00047308"/>
    </source>
</evidence>
<dbReference type="InterPro" id="IPR051014">
    <property type="entry name" value="Cation_Transport_ATPase_IB"/>
</dbReference>
<evidence type="ECO:0000256" key="10">
    <source>
        <dbReference type="ARBA" id="ARBA00022989"/>
    </source>
</evidence>
<dbReference type="SUPFAM" id="SSF81665">
    <property type="entry name" value="Calcium ATPase, transmembrane domain M"/>
    <property type="match status" value="1"/>
</dbReference>
<dbReference type="RefSeq" id="WP_062493653.1">
    <property type="nucleotide sequence ID" value="NZ_LHZB01000074.1"/>
</dbReference>
<dbReference type="NCBIfam" id="TIGR01512">
    <property type="entry name" value="ATPase-IB2_Cd"/>
    <property type="match status" value="1"/>
</dbReference>
<dbReference type="InterPro" id="IPR027256">
    <property type="entry name" value="P-typ_ATPase_IB"/>
</dbReference>
<evidence type="ECO:0000259" key="15">
    <source>
        <dbReference type="PROSITE" id="PS50846"/>
    </source>
</evidence>
<dbReference type="PROSITE" id="PS00154">
    <property type="entry name" value="ATPASE_E1_E2"/>
    <property type="match status" value="1"/>
</dbReference>
<proteinExistence type="inferred from homology"/>
<dbReference type="Pfam" id="PF00702">
    <property type="entry name" value="Hydrolase"/>
    <property type="match status" value="1"/>
</dbReference>
<evidence type="ECO:0000313" key="16">
    <source>
        <dbReference type="EMBL" id="KXV02985.1"/>
    </source>
</evidence>